<dbReference type="Pfam" id="PF00089">
    <property type="entry name" value="Trypsin"/>
    <property type="match status" value="1"/>
</dbReference>
<keyword evidence="4" id="KW-0720">Serine protease</keyword>
<dbReference type="Proteomes" id="UP001107558">
    <property type="component" value="Chromosome 4"/>
</dbReference>
<dbReference type="SUPFAM" id="SSF50494">
    <property type="entry name" value="Trypsin-like serine proteases"/>
    <property type="match status" value="1"/>
</dbReference>
<organism evidence="8 9">
    <name type="scientific">Polypedilum vanderplanki</name>
    <name type="common">Sleeping chironomid midge</name>
    <dbReference type="NCBI Taxonomy" id="319348"/>
    <lineage>
        <taxon>Eukaryota</taxon>
        <taxon>Metazoa</taxon>
        <taxon>Ecdysozoa</taxon>
        <taxon>Arthropoda</taxon>
        <taxon>Hexapoda</taxon>
        <taxon>Insecta</taxon>
        <taxon>Pterygota</taxon>
        <taxon>Neoptera</taxon>
        <taxon>Endopterygota</taxon>
        <taxon>Diptera</taxon>
        <taxon>Nematocera</taxon>
        <taxon>Chironomoidea</taxon>
        <taxon>Chironomidae</taxon>
        <taxon>Chironominae</taxon>
        <taxon>Polypedilum</taxon>
        <taxon>Polypedilum</taxon>
    </lineage>
</organism>
<accession>A0A9J6BJC6</accession>
<sequence length="322" mass="36081">MKHKLFPLIFFSILTFTFASSTELIYKQQDPLDLPFYRDVIFKISKNSSNTVEIERRIFGGQIAIRGQFPYTVGLHMITMLNIFVCGGSLIKFNWVLTAAHCIYDFNRITVMLGTTNRIRGPFSYTFEVTNTRHIISHPNYHAMTLENDVGLIFLSTAHETILNHQFVSTIALPLRTDISINLVGMNSTVSGFGATFNAPNNSPSDVMRFVSVPIMSNMQCRQSFGQFILDSNICVDTTGGRSPCSGDSGGPLTVEIEQGRSVLIGVVSFGRIEGCGLGYPAVFARTTSFLDWIEQVTSNGYKMTLKFIYFFIIFIIIFEII</sequence>
<evidence type="ECO:0000256" key="3">
    <source>
        <dbReference type="ARBA" id="ARBA00024195"/>
    </source>
</evidence>
<dbReference type="PROSITE" id="PS00134">
    <property type="entry name" value="TRYPSIN_HIS"/>
    <property type="match status" value="1"/>
</dbReference>
<evidence type="ECO:0000256" key="2">
    <source>
        <dbReference type="ARBA" id="ARBA00023180"/>
    </source>
</evidence>
<dbReference type="GO" id="GO:0004252">
    <property type="term" value="F:serine-type endopeptidase activity"/>
    <property type="evidence" value="ECO:0007669"/>
    <property type="project" value="InterPro"/>
</dbReference>
<dbReference type="OrthoDB" id="5565075at2759"/>
<dbReference type="InterPro" id="IPR009003">
    <property type="entry name" value="Peptidase_S1_PA"/>
</dbReference>
<keyword evidence="5" id="KW-1133">Transmembrane helix</keyword>
<dbReference type="InterPro" id="IPR033116">
    <property type="entry name" value="TRYPSIN_SER"/>
</dbReference>
<dbReference type="AlphaFoldDB" id="A0A9J6BJC6"/>
<comment type="similarity">
    <text evidence="3">Belongs to the peptidase S1 family. CLIP subfamily.</text>
</comment>
<feature type="signal peptide" evidence="6">
    <location>
        <begin position="1"/>
        <end position="19"/>
    </location>
</feature>
<feature type="transmembrane region" description="Helical" evidence="5">
    <location>
        <begin position="304"/>
        <end position="321"/>
    </location>
</feature>
<evidence type="ECO:0000256" key="6">
    <source>
        <dbReference type="SAM" id="SignalP"/>
    </source>
</evidence>
<dbReference type="PROSITE" id="PS50240">
    <property type="entry name" value="TRYPSIN_DOM"/>
    <property type="match status" value="1"/>
</dbReference>
<evidence type="ECO:0000256" key="5">
    <source>
        <dbReference type="SAM" id="Phobius"/>
    </source>
</evidence>
<dbReference type="Gene3D" id="2.40.10.10">
    <property type="entry name" value="Trypsin-like serine proteases"/>
    <property type="match status" value="1"/>
</dbReference>
<evidence type="ECO:0000313" key="9">
    <source>
        <dbReference type="Proteomes" id="UP001107558"/>
    </source>
</evidence>
<dbReference type="InterPro" id="IPR018114">
    <property type="entry name" value="TRYPSIN_HIS"/>
</dbReference>
<dbReference type="InterPro" id="IPR001254">
    <property type="entry name" value="Trypsin_dom"/>
</dbReference>
<keyword evidence="1" id="KW-1015">Disulfide bond</keyword>
<keyword evidence="4" id="KW-0645">Protease</keyword>
<dbReference type="PRINTS" id="PR00722">
    <property type="entry name" value="CHYMOTRYPSIN"/>
</dbReference>
<keyword evidence="6" id="KW-0732">Signal</keyword>
<evidence type="ECO:0000259" key="7">
    <source>
        <dbReference type="PROSITE" id="PS50240"/>
    </source>
</evidence>
<evidence type="ECO:0000313" key="8">
    <source>
        <dbReference type="EMBL" id="KAG5669663.1"/>
    </source>
</evidence>
<protein>
    <recommendedName>
        <fullName evidence="7">Peptidase S1 domain-containing protein</fullName>
    </recommendedName>
</protein>
<evidence type="ECO:0000256" key="4">
    <source>
        <dbReference type="RuleBase" id="RU363034"/>
    </source>
</evidence>
<keyword evidence="5" id="KW-0812">Transmembrane</keyword>
<dbReference type="CDD" id="cd00190">
    <property type="entry name" value="Tryp_SPc"/>
    <property type="match status" value="1"/>
</dbReference>
<dbReference type="InterPro" id="IPR043504">
    <property type="entry name" value="Peptidase_S1_PA_chymotrypsin"/>
</dbReference>
<dbReference type="GO" id="GO:0006508">
    <property type="term" value="P:proteolysis"/>
    <property type="evidence" value="ECO:0007669"/>
    <property type="project" value="UniProtKB-KW"/>
</dbReference>
<keyword evidence="2" id="KW-0325">Glycoprotein</keyword>
<name>A0A9J6BJC6_POLVA</name>
<feature type="domain" description="Peptidase S1" evidence="7">
    <location>
        <begin position="58"/>
        <end position="299"/>
    </location>
</feature>
<keyword evidence="5" id="KW-0472">Membrane</keyword>
<dbReference type="InterPro" id="IPR051487">
    <property type="entry name" value="Ser/Thr_Proteases_Immune/Dev"/>
</dbReference>
<comment type="caution">
    <text evidence="8">The sequence shown here is derived from an EMBL/GenBank/DDBJ whole genome shotgun (WGS) entry which is preliminary data.</text>
</comment>
<feature type="chain" id="PRO_5039938629" description="Peptidase S1 domain-containing protein" evidence="6">
    <location>
        <begin position="20"/>
        <end position="322"/>
    </location>
</feature>
<gene>
    <name evidence="8" type="ORF">PVAND_017546</name>
</gene>
<dbReference type="EMBL" id="JADBJN010000004">
    <property type="protein sequence ID" value="KAG5669663.1"/>
    <property type="molecule type" value="Genomic_DNA"/>
</dbReference>
<keyword evidence="9" id="KW-1185">Reference proteome</keyword>
<evidence type="ECO:0000256" key="1">
    <source>
        <dbReference type="ARBA" id="ARBA00023157"/>
    </source>
</evidence>
<reference evidence="8" key="1">
    <citation type="submission" date="2021-03" db="EMBL/GenBank/DDBJ databases">
        <title>Chromosome level genome of the anhydrobiotic midge Polypedilum vanderplanki.</title>
        <authorList>
            <person name="Yoshida Y."/>
            <person name="Kikawada T."/>
            <person name="Gusev O."/>
        </authorList>
    </citation>
    <scope>NUCLEOTIDE SEQUENCE</scope>
    <source>
        <strain evidence="8">NIAS01</strain>
        <tissue evidence="8">Whole body or cell culture</tissue>
    </source>
</reference>
<dbReference type="InterPro" id="IPR001314">
    <property type="entry name" value="Peptidase_S1A"/>
</dbReference>
<dbReference type="FunFam" id="2.40.10.10:FF:000068">
    <property type="entry name" value="transmembrane protease serine 2"/>
    <property type="match status" value="1"/>
</dbReference>
<dbReference type="PROSITE" id="PS00135">
    <property type="entry name" value="TRYPSIN_SER"/>
    <property type="match status" value="1"/>
</dbReference>
<proteinExistence type="inferred from homology"/>
<dbReference type="PANTHER" id="PTHR24256">
    <property type="entry name" value="TRYPTASE-RELATED"/>
    <property type="match status" value="1"/>
</dbReference>
<keyword evidence="4" id="KW-0378">Hydrolase</keyword>
<dbReference type="SMART" id="SM00020">
    <property type="entry name" value="Tryp_SPc"/>
    <property type="match status" value="1"/>
</dbReference>